<organism evidence="2 3">
    <name type="scientific">Sphingopyxis terrae subsp. ummariensis</name>
    <dbReference type="NCBI Taxonomy" id="429001"/>
    <lineage>
        <taxon>Bacteria</taxon>
        <taxon>Pseudomonadati</taxon>
        <taxon>Pseudomonadota</taxon>
        <taxon>Alphaproteobacteria</taxon>
        <taxon>Sphingomonadales</taxon>
        <taxon>Sphingomonadaceae</taxon>
        <taxon>Sphingopyxis</taxon>
    </lineage>
</organism>
<feature type="region of interest" description="Disordered" evidence="1">
    <location>
        <begin position="107"/>
        <end position="136"/>
    </location>
</feature>
<protein>
    <submittedName>
        <fullName evidence="2">Uncharacterized protein</fullName>
    </submittedName>
</protein>
<dbReference type="Proteomes" id="UP000194469">
    <property type="component" value="Unassembled WGS sequence"/>
</dbReference>
<gene>
    <name evidence="2" type="ORF">SAMN06295984_0567</name>
</gene>
<dbReference type="RefSeq" id="WP_086455937.1">
    <property type="nucleotide sequence ID" value="NZ_FXWL01000001.1"/>
</dbReference>
<dbReference type="GeneID" id="303000648"/>
<feature type="compositionally biased region" description="Acidic residues" evidence="1">
    <location>
        <begin position="107"/>
        <end position="121"/>
    </location>
</feature>
<keyword evidence="3" id="KW-1185">Reference proteome</keyword>
<name>A0A1Y6EFQ5_9SPHN</name>
<dbReference type="AlphaFoldDB" id="A0A1Y6EFQ5"/>
<evidence type="ECO:0000256" key="1">
    <source>
        <dbReference type="SAM" id="MobiDB-lite"/>
    </source>
</evidence>
<dbReference type="EMBL" id="FXWL01000001">
    <property type="protein sequence ID" value="SMQ61448.1"/>
    <property type="molecule type" value="Genomic_DNA"/>
</dbReference>
<accession>A0A1Y6EFQ5</accession>
<feature type="compositionally biased region" description="Basic and acidic residues" evidence="1">
    <location>
        <begin position="126"/>
        <end position="136"/>
    </location>
</feature>
<proteinExistence type="predicted"/>
<evidence type="ECO:0000313" key="3">
    <source>
        <dbReference type="Proteomes" id="UP000194469"/>
    </source>
</evidence>
<reference evidence="3" key="1">
    <citation type="submission" date="2017-04" db="EMBL/GenBank/DDBJ databases">
        <authorList>
            <person name="Varghese N."/>
            <person name="Submissions S."/>
        </authorList>
    </citation>
    <scope>NUCLEOTIDE SEQUENCE [LARGE SCALE GENOMIC DNA]</scope>
    <source>
        <strain evidence="3">UI2</strain>
    </source>
</reference>
<sequence length="136" mass="14495">MSELVREIVEVAAMVGGDADDPLLIVEADGLAPTAGWTHVRLEPHVYITPPDDGVQDFDLVGDRPASAAADALAPVEAGWEGPLADWLIGVRIHAADNMVEEEVFEFDDDFDDDDDDDDAGGGDPAEGHVRDNEDA</sequence>
<evidence type="ECO:0000313" key="2">
    <source>
        <dbReference type="EMBL" id="SMQ61448.1"/>
    </source>
</evidence>